<keyword evidence="1" id="KW-0812">Transmembrane</keyword>
<evidence type="ECO:0000313" key="1">
    <source>
        <dbReference type="EMBL" id="EWS70922.1"/>
    </source>
</evidence>
<keyword evidence="2" id="KW-1185">Reference proteome</keyword>
<protein>
    <submittedName>
        <fullName evidence="1">Transmembrane protein, putative</fullName>
    </submittedName>
</protein>
<keyword evidence="1" id="KW-0472">Membrane</keyword>
<name>W7WZ82_TETTS</name>
<sequence>MNYRIKGENKKLVKLKKKKKHQHNKMKKKKKLNKFKVFYCFKFIFLIIYHNPKQINCFYQVKVFEAKMDEKYQFTKKEQQIKLNQKLKQLKNYFLNKSKFI</sequence>
<proteinExistence type="predicted"/>
<dbReference type="KEGG" id="tet:TTHERM_000526608"/>
<evidence type="ECO:0000313" key="2">
    <source>
        <dbReference type="Proteomes" id="UP000009168"/>
    </source>
</evidence>
<dbReference type="EMBL" id="GG662209">
    <property type="protein sequence ID" value="EWS70922.1"/>
    <property type="molecule type" value="Genomic_DNA"/>
</dbReference>
<dbReference type="InParanoid" id="W7WZ82"/>
<dbReference type="RefSeq" id="XP_012656537.1">
    <property type="nucleotide sequence ID" value="XM_012801083.1"/>
</dbReference>
<gene>
    <name evidence="1" type="ORF">TTHERM_000526608</name>
</gene>
<organism evidence="1 2">
    <name type="scientific">Tetrahymena thermophila (strain SB210)</name>
    <dbReference type="NCBI Taxonomy" id="312017"/>
    <lineage>
        <taxon>Eukaryota</taxon>
        <taxon>Sar</taxon>
        <taxon>Alveolata</taxon>
        <taxon>Ciliophora</taxon>
        <taxon>Intramacronucleata</taxon>
        <taxon>Oligohymenophorea</taxon>
        <taxon>Hymenostomatida</taxon>
        <taxon>Tetrahymenina</taxon>
        <taxon>Tetrahymenidae</taxon>
        <taxon>Tetrahymena</taxon>
    </lineage>
</organism>
<dbReference type="GeneID" id="24439399"/>
<dbReference type="AlphaFoldDB" id="W7WZ82"/>
<accession>W7WZ82</accession>
<dbReference type="Proteomes" id="UP000009168">
    <property type="component" value="Unassembled WGS sequence"/>
</dbReference>
<reference evidence="2" key="1">
    <citation type="journal article" date="2006" name="PLoS Biol.">
        <title>Macronuclear genome sequence of the ciliate Tetrahymena thermophila, a model eukaryote.</title>
        <authorList>
            <person name="Eisen J.A."/>
            <person name="Coyne R.S."/>
            <person name="Wu M."/>
            <person name="Wu D."/>
            <person name="Thiagarajan M."/>
            <person name="Wortman J.R."/>
            <person name="Badger J.H."/>
            <person name="Ren Q."/>
            <person name="Amedeo P."/>
            <person name="Jones K.M."/>
            <person name="Tallon L.J."/>
            <person name="Delcher A.L."/>
            <person name="Salzberg S.L."/>
            <person name="Silva J.C."/>
            <person name="Haas B.J."/>
            <person name="Majoros W.H."/>
            <person name="Farzad M."/>
            <person name="Carlton J.M."/>
            <person name="Smith R.K. Jr."/>
            <person name="Garg J."/>
            <person name="Pearlman R.E."/>
            <person name="Karrer K.M."/>
            <person name="Sun L."/>
            <person name="Manning G."/>
            <person name="Elde N.C."/>
            <person name="Turkewitz A.P."/>
            <person name="Asai D.J."/>
            <person name="Wilkes D.E."/>
            <person name="Wang Y."/>
            <person name="Cai H."/>
            <person name="Collins K."/>
            <person name="Stewart B.A."/>
            <person name="Lee S.R."/>
            <person name="Wilamowska K."/>
            <person name="Weinberg Z."/>
            <person name="Ruzzo W.L."/>
            <person name="Wloga D."/>
            <person name="Gaertig J."/>
            <person name="Frankel J."/>
            <person name="Tsao C.-C."/>
            <person name="Gorovsky M.A."/>
            <person name="Keeling P.J."/>
            <person name="Waller R.F."/>
            <person name="Patron N.J."/>
            <person name="Cherry J.M."/>
            <person name="Stover N.A."/>
            <person name="Krieger C.J."/>
            <person name="del Toro C."/>
            <person name="Ryder H.F."/>
            <person name="Williamson S.C."/>
            <person name="Barbeau R.A."/>
            <person name="Hamilton E.P."/>
            <person name="Orias E."/>
        </authorList>
    </citation>
    <scope>NUCLEOTIDE SEQUENCE [LARGE SCALE GENOMIC DNA]</scope>
    <source>
        <strain evidence="2">SB210</strain>
    </source>
</reference>